<evidence type="ECO:0000256" key="4">
    <source>
        <dbReference type="ARBA" id="ARBA00023002"/>
    </source>
</evidence>
<dbReference type="InterPro" id="IPR006076">
    <property type="entry name" value="FAD-dep_OxRdtase"/>
</dbReference>
<evidence type="ECO:0000256" key="2">
    <source>
        <dbReference type="ARBA" id="ARBA00022630"/>
    </source>
</evidence>
<accession>A0A158EIM9</accession>
<comment type="similarity">
    <text evidence="5">Belongs to the L2HGDH family.</text>
</comment>
<dbReference type="RefSeq" id="WP_062612563.1">
    <property type="nucleotide sequence ID" value="NZ_FCOX02000129.1"/>
</dbReference>
<comment type="cofactor">
    <cofactor evidence="1">
        <name>FAD</name>
        <dbReference type="ChEBI" id="CHEBI:57692"/>
    </cofactor>
</comment>
<dbReference type="PANTHER" id="PTHR43104">
    <property type="entry name" value="L-2-HYDROXYGLUTARATE DEHYDROGENASE, MITOCHONDRIAL"/>
    <property type="match status" value="1"/>
</dbReference>
<proteinExistence type="inferred from homology"/>
<evidence type="ECO:0000256" key="5">
    <source>
        <dbReference type="ARBA" id="ARBA00037941"/>
    </source>
</evidence>
<sequence>MTVHISLRNADADVIVIGGGIIGASTAMQLTERYPSLKVLVLEKEDALAVHQSGHNSGVIHAGVYYAPGSLKADFCRRGAAATYAFSRRHDVRFEQCGKLIVATDSLEVRRLKDLFERCRQNQLQPQWLDRNELTREEPRIVGEAAIRVASSGIADYPAVTRAMANVARENGATLLLGQEVTGMSEDENGVSVTTTQARFRAKHAIVCAGLMADRLARMCKLDVDFRIVPFRGEYYRLPSSKNDIVRHLIYPVPDPALPFLGVHLTRMIGGYVTVGPNAVLAMAREGYRWRDIDMGDLAEMATFGGFWKMLKTYGPSGISEVRNSLWKSGYLALCRKYCPELSLDDLEPYPAGVRAQAVSSAGALIHDFLIRPSKRSLHVCNAPSPAATSALPIGEYLVDAFAKTFDITPRSELFMST</sequence>
<dbReference type="AlphaFoldDB" id="A0A158EIM9"/>
<evidence type="ECO:0000256" key="3">
    <source>
        <dbReference type="ARBA" id="ARBA00022827"/>
    </source>
</evidence>
<name>A0A158EIM9_9BURK</name>
<dbReference type="GO" id="GO:0005737">
    <property type="term" value="C:cytoplasm"/>
    <property type="evidence" value="ECO:0007669"/>
    <property type="project" value="TreeGrafter"/>
</dbReference>
<evidence type="ECO:0000313" key="8">
    <source>
        <dbReference type="Proteomes" id="UP000071859"/>
    </source>
</evidence>
<dbReference type="GO" id="GO:0047545">
    <property type="term" value="F:(S)-2-hydroxyglutarate dehydrogenase activity"/>
    <property type="evidence" value="ECO:0007669"/>
    <property type="project" value="TreeGrafter"/>
</dbReference>
<dbReference type="NCBIfam" id="NF008726">
    <property type="entry name" value="PRK11728.1"/>
    <property type="match status" value="1"/>
</dbReference>
<dbReference type="Pfam" id="PF01266">
    <property type="entry name" value="DAO"/>
    <property type="match status" value="1"/>
</dbReference>
<protein>
    <submittedName>
        <fullName evidence="7">FAD dependent oxidoreductase</fullName>
    </submittedName>
</protein>
<keyword evidence="3" id="KW-0274">FAD</keyword>
<feature type="domain" description="FAD dependent oxidoreductase" evidence="6">
    <location>
        <begin position="13"/>
        <end position="400"/>
    </location>
</feature>
<dbReference type="EMBL" id="FCOX02000129">
    <property type="protein sequence ID" value="SAL06698.1"/>
    <property type="molecule type" value="Genomic_DNA"/>
</dbReference>
<evidence type="ECO:0000256" key="1">
    <source>
        <dbReference type="ARBA" id="ARBA00001974"/>
    </source>
</evidence>
<gene>
    <name evidence="7" type="ORF">AWB78_08197</name>
</gene>
<dbReference type="Proteomes" id="UP000071859">
    <property type="component" value="Unassembled WGS sequence"/>
</dbReference>
<dbReference type="Gene3D" id="3.50.50.60">
    <property type="entry name" value="FAD/NAD(P)-binding domain"/>
    <property type="match status" value="1"/>
</dbReference>
<reference evidence="7" key="1">
    <citation type="submission" date="2016-01" db="EMBL/GenBank/DDBJ databases">
        <authorList>
            <person name="Peeters C."/>
        </authorList>
    </citation>
    <scope>NUCLEOTIDE SEQUENCE</scope>
    <source>
        <strain evidence="7">LMG 29321</strain>
    </source>
</reference>
<keyword evidence="8" id="KW-1185">Reference proteome</keyword>
<keyword evidence="4" id="KW-0560">Oxidoreductase</keyword>
<dbReference type="Gene3D" id="3.30.9.10">
    <property type="entry name" value="D-Amino Acid Oxidase, subunit A, domain 2"/>
    <property type="match status" value="1"/>
</dbReference>
<evidence type="ECO:0000313" key="7">
    <source>
        <dbReference type="EMBL" id="SAL06698.1"/>
    </source>
</evidence>
<evidence type="ECO:0000259" key="6">
    <source>
        <dbReference type="Pfam" id="PF01266"/>
    </source>
</evidence>
<dbReference type="OrthoDB" id="9801699at2"/>
<comment type="caution">
    <text evidence="7">The sequence shown here is derived from an EMBL/GenBank/DDBJ whole genome shotgun (WGS) entry which is preliminary data.</text>
</comment>
<dbReference type="InterPro" id="IPR036188">
    <property type="entry name" value="FAD/NAD-bd_sf"/>
</dbReference>
<dbReference type="PANTHER" id="PTHR43104:SF2">
    <property type="entry name" value="L-2-HYDROXYGLUTARATE DEHYDROGENASE, MITOCHONDRIAL"/>
    <property type="match status" value="1"/>
</dbReference>
<dbReference type="SUPFAM" id="SSF51905">
    <property type="entry name" value="FAD/NAD(P)-binding domain"/>
    <property type="match status" value="1"/>
</dbReference>
<keyword evidence="2" id="KW-0285">Flavoprotein</keyword>
<organism evidence="7 8">
    <name type="scientific">Caballeronia calidae</name>
    <dbReference type="NCBI Taxonomy" id="1777139"/>
    <lineage>
        <taxon>Bacteria</taxon>
        <taxon>Pseudomonadati</taxon>
        <taxon>Pseudomonadota</taxon>
        <taxon>Betaproteobacteria</taxon>
        <taxon>Burkholderiales</taxon>
        <taxon>Burkholderiaceae</taxon>
        <taxon>Caballeronia</taxon>
    </lineage>
</organism>